<organism evidence="1 2">
    <name type="scientific">Trichinella britovi</name>
    <name type="common">Parasitic roundworm</name>
    <dbReference type="NCBI Taxonomy" id="45882"/>
    <lineage>
        <taxon>Eukaryota</taxon>
        <taxon>Metazoa</taxon>
        <taxon>Ecdysozoa</taxon>
        <taxon>Nematoda</taxon>
        <taxon>Enoplea</taxon>
        <taxon>Dorylaimia</taxon>
        <taxon>Trichinellida</taxon>
        <taxon>Trichinellidae</taxon>
        <taxon>Trichinella</taxon>
    </lineage>
</organism>
<gene>
    <name evidence="1" type="ORF">T03_16864</name>
</gene>
<dbReference type="EMBL" id="JYDI01000078">
    <property type="protein sequence ID" value="KRY53872.1"/>
    <property type="molecule type" value="Genomic_DNA"/>
</dbReference>
<name>A0A0V1CX66_TRIBR</name>
<evidence type="ECO:0000313" key="2">
    <source>
        <dbReference type="Proteomes" id="UP000054653"/>
    </source>
</evidence>
<reference evidence="1 2" key="1">
    <citation type="submission" date="2015-01" db="EMBL/GenBank/DDBJ databases">
        <title>Evolution of Trichinella species and genotypes.</title>
        <authorList>
            <person name="Korhonen P.K."/>
            <person name="Edoardo P."/>
            <person name="Giuseppe L.R."/>
            <person name="Gasser R.B."/>
        </authorList>
    </citation>
    <scope>NUCLEOTIDE SEQUENCE [LARGE SCALE GENOMIC DNA]</scope>
    <source>
        <strain evidence="1">ISS120</strain>
    </source>
</reference>
<protein>
    <submittedName>
        <fullName evidence="1">Uncharacterized protein</fullName>
    </submittedName>
</protein>
<sequence>MKASNENIPMITINPIKLLFCKMQFLKENLRKKKEKYILLVYWKLVVLDQKFPINKFTLSN</sequence>
<dbReference type="AlphaFoldDB" id="A0A0V1CX66"/>
<dbReference type="Proteomes" id="UP000054653">
    <property type="component" value="Unassembled WGS sequence"/>
</dbReference>
<proteinExistence type="predicted"/>
<evidence type="ECO:0000313" key="1">
    <source>
        <dbReference type="EMBL" id="KRY53872.1"/>
    </source>
</evidence>
<comment type="caution">
    <text evidence="1">The sequence shown here is derived from an EMBL/GenBank/DDBJ whole genome shotgun (WGS) entry which is preliminary data.</text>
</comment>
<keyword evidence="2" id="KW-1185">Reference proteome</keyword>
<accession>A0A0V1CX66</accession>